<dbReference type="Gene3D" id="1.10.40.60">
    <property type="entry name" value="EpsJ-like"/>
    <property type="match status" value="2"/>
</dbReference>
<keyword evidence="9 10" id="KW-0472">Membrane</keyword>
<feature type="transmembrane region" description="Helical" evidence="11">
    <location>
        <begin position="26"/>
        <end position="46"/>
    </location>
</feature>
<protein>
    <recommendedName>
        <fullName evidence="10">Type II secretion system protein K</fullName>
    </recommendedName>
</protein>
<dbReference type="PANTHER" id="PTHR38831:SF1">
    <property type="entry name" value="TYPE II SECRETION SYSTEM PROTEIN K-RELATED"/>
    <property type="match status" value="1"/>
</dbReference>
<comment type="similarity">
    <text evidence="2 10">Belongs to the GSP K family.</text>
</comment>
<dbReference type="InterPro" id="IPR038072">
    <property type="entry name" value="GspK_central_sf"/>
</dbReference>
<dbReference type="SUPFAM" id="SSF54523">
    <property type="entry name" value="Pili subunits"/>
    <property type="match status" value="1"/>
</dbReference>
<comment type="caution">
    <text evidence="13">The sequence shown here is derived from an EMBL/GenBank/DDBJ whole genome shotgun (WGS) entry which is preliminary data.</text>
</comment>
<keyword evidence="4 10" id="KW-1003">Cell membrane</keyword>
<evidence type="ECO:0000256" key="2">
    <source>
        <dbReference type="ARBA" id="ARBA00007246"/>
    </source>
</evidence>
<dbReference type="NCBIfam" id="NF037980">
    <property type="entry name" value="T2SS_GspK"/>
    <property type="match status" value="1"/>
</dbReference>
<dbReference type="Proteomes" id="UP000234845">
    <property type="component" value="Unassembled WGS sequence"/>
</dbReference>
<dbReference type="GO" id="GO:0009306">
    <property type="term" value="P:protein secretion"/>
    <property type="evidence" value="ECO:0007669"/>
    <property type="project" value="InterPro"/>
</dbReference>
<reference evidence="14" key="1">
    <citation type="submission" date="2017-11" db="EMBL/GenBank/DDBJ databases">
        <title>The draft genome sequence of Chromatocurvus sp. F02.</title>
        <authorList>
            <person name="Du Z.-J."/>
            <person name="Chang Y.-Q."/>
        </authorList>
    </citation>
    <scope>NUCLEOTIDE SEQUENCE [LARGE SCALE GENOMIC DNA]</scope>
    <source>
        <strain evidence="14">F02</strain>
    </source>
</reference>
<evidence type="ECO:0000256" key="4">
    <source>
        <dbReference type="ARBA" id="ARBA00022475"/>
    </source>
</evidence>
<name>A0A2N5Y0M2_9GAMM</name>
<organism evidence="13 14">
    <name type="scientific">Kineobactrum sediminis</name>
    <dbReference type="NCBI Taxonomy" id="1905677"/>
    <lineage>
        <taxon>Bacteria</taxon>
        <taxon>Pseudomonadati</taxon>
        <taxon>Pseudomonadota</taxon>
        <taxon>Gammaproteobacteria</taxon>
        <taxon>Cellvibrionales</taxon>
        <taxon>Halieaceae</taxon>
        <taxon>Kineobactrum</taxon>
    </lineage>
</organism>
<evidence type="ECO:0000256" key="9">
    <source>
        <dbReference type="ARBA" id="ARBA00023136"/>
    </source>
</evidence>
<evidence type="ECO:0000256" key="6">
    <source>
        <dbReference type="ARBA" id="ARBA00022692"/>
    </source>
</evidence>
<evidence type="ECO:0000256" key="10">
    <source>
        <dbReference type="PIRNR" id="PIRNR002786"/>
    </source>
</evidence>
<dbReference type="AlphaFoldDB" id="A0A2N5Y0M2"/>
<dbReference type="InterPro" id="IPR045584">
    <property type="entry name" value="Pilin-like"/>
</dbReference>
<keyword evidence="14" id="KW-1185">Reference proteome</keyword>
<keyword evidence="7" id="KW-0653">Protein transport</keyword>
<dbReference type="InterPro" id="IPR049031">
    <property type="entry name" value="T2SSK_SAM-like_1st"/>
</dbReference>
<proteinExistence type="inferred from homology"/>
<dbReference type="PIRSF" id="PIRSF002786">
    <property type="entry name" value="XcpX"/>
    <property type="match status" value="1"/>
</dbReference>
<keyword evidence="3 10" id="KW-0813">Transport</keyword>
<evidence type="ECO:0000256" key="11">
    <source>
        <dbReference type="SAM" id="Phobius"/>
    </source>
</evidence>
<evidence type="ECO:0000256" key="3">
    <source>
        <dbReference type="ARBA" id="ARBA00022448"/>
    </source>
</evidence>
<dbReference type="GO" id="GO:0005886">
    <property type="term" value="C:plasma membrane"/>
    <property type="evidence" value="ECO:0007669"/>
    <property type="project" value="UniProtKB-SubCell"/>
</dbReference>
<dbReference type="SUPFAM" id="SSF158544">
    <property type="entry name" value="GspK insert domain-like"/>
    <property type="match status" value="1"/>
</dbReference>
<evidence type="ECO:0000256" key="8">
    <source>
        <dbReference type="ARBA" id="ARBA00022989"/>
    </source>
</evidence>
<evidence type="ECO:0000313" key="13">
    <source>
        <dbReference type="EMBL" id="PLW81933.1"/>
    </source>
</evidence>
<keyword evidence="5 10" id="KW-0997">Cell inner membrane</keyword>
<sequence>MISVNSGACMHCRRSESLASIKTQSGVALIVALLVFGLSTALLVAMKSEFLLFYQRGSNLFLAEQGQAYLRGAEELAALILVMDYDKDQSRDQPRDDLNEMWAQQAVPYPLEDGGMLTGSLEDLQGRFNLNNLAVSGAQNDAGGDDSKRFTAAQAQFIRLLQTIEEPVVSRQDAIALTQKIGDWLDEDSDTRADGAEDDYYLGQTPAYRAANRAMSSVSELRMLATVTPELYRALAPLVTVWPQTPSSLNIHTASLAVLRSINADDNLAPLSEPDGIALLEQQRSADGFIDMDDFFAAPVFAEKPVAGVRSLLGENSSWFLLSAEVDVADRNMRLYSVLQRDRRTIRAMARANGSR</sequence>
<evidence type="ECO:0000313" key="14">
    <source>
        <dbReference type="Proteomes" id="UP000234845"/>
    </source>
</evidence>
<keyword evidence="8 11" id="KW-1133">Transmembrane helix</keyword>
<dbReference type="EMBL" id="PKLZ01000009">
    <property type="protein sequence ID" value="PLW81933.1"/>
    <property type="molecule type" value="Genomic_DNA"/>
</dbReference>
<dbReference type="Gene3D" id="3.30.1300.30">
    <property type="entry name" value="GSPII I/J protein-like"/>
    <property type="match status" value="1"/>
</dbReference>
<dbReference type="Pfam" id="PF21687">
    <property type="entry name" value="T2SSK_1st"/>
    <property type="match status" value="1"/>
</dbReference>
<feature type="domain" description="T2SS protein K first SAM-like" evidence="12">
    <location>
        <begin position="126"/>
        <end position="244"/>
    </location>
</feature>
<dbReference type="InterPro" id="IPR005628">
    <property type="entry name" value="GspK"/>
</dbReference>
<accession>A0A2N5Y0M2</accession>
<evidence type="ECO:0000256" key="1">
    <source>
        <dbReference type="ARBA" id="ARBA00004533"/>
    </source>
</evidence>
<comment type="subcellular location">
    <subcellularLocation>
        <location evidence="1 10">Cell inner membrane</location>
    </subcellularLocation>
</comment>
<gene>
    <name evidence="13" type="ORF">CWI75_12600</name>
</gene>
<evidence type="ECO:0000259" key="12">
    <source>
        <dbReference type="Pfam" id="PF21687"/>
    </source>
</evidence>
<evidence type="ECO:0000256" key="5">
    <source>
        <dbReference type="ARBA" id="ARBA00022519"/>
    </source>
</evidence>
<keyword evidence="6 11" id="KW-0812">Transmembrane</keyword>
<evidence type="ECO:0000256" key="7">
    <source>
        <dbReference type="ARBA" id="ARBA00022927"/>
    </source>
</evidence>
<dbReference type="PANTHER" id="PTHR38831">
    <property type="entry name" value="TYPE II SECRETION SYSTEM PROTEIN K"/>
    <property type="match status" value="1"/>
</dbReference>